<accession>A0AAX1J6H9</accession>
<evidence type="ECO:0000259" key="4">
    <source>
        <dbReference type="Pfam" id="PF01494"/>
    </source>
</evidence>
<dbReference type="SUPFAM" id="SSF51905">
    <property type="entry name" value="FAD/NAD(P)-binding domain"/>
    <property type="match status" value="1"/>
</dbReference>
<dbReference type="PRINTS" id="PR00420">
    <property type="entry name" value="RNGMNOXGNASE"/>
</dbReference>
<dbReference type="Pfam" id="PF01494">
    <property type="entry name" value="FAD_binding_3"/>
    <property type="match status" value="1"/>
</dbReference>
<evidence type="ECO:0000313" key="7">
    <source>
        <dbReference type="Proteomes" id="UP000465306"/>
    </source>
</evidence>
<keyword evidence="2" id="KW-0285">Flavoprotein</keyword>
<dbReference type="Gene3D" id="3.40.30.120">
    <property type="match status" value="1"/>
</dbReference>
<gene>
    <name evidence="6" type="ORF">I2456_16255</name>
    <name evidence="5" type="ORF">MKUB_55180</name>
</gene>
<dbReference type="EMBL" id="CP065047">
    <property type="protein sequence ID" value="QPI36117.1"/>
    <property type="molecule type" value="Genomic_DNA"/>
</dbReference>
<dbReference type="KEGG" id="mku:I2456_16255"/>
<dbReference type="InterPro" id="IPR036188">
    <property type="entry name" value="FAD/NAD-bd_sf"/>
</dbReference>
<dbReference type="PANTHER" id="PTHR43004:SF19">
    <property type="entry name" value="BINDING MONOOXYGENASE, PUTATIVE (JCVI)-RELATED"/>
    <property type="match status" value="1"/>
</dbReference>
<reference evidence="5" key="2">
    <citation type="submission" date="2020-02" db="EMBL/GenBank/DDBJ databases">
        <authorList>
            <person name="Matsumoto Y."/>
            <person name="Kinjo T."/>
            <person name="Motooka D."/>
            <person name="Nabeya D."/>
            <person name="Jung N."/>
            <person name="Uechi K."/>
            <person name="Horii T."/>
            <person name="Iida T."/>
            <person name="Fujita J."/>
            <person name="Nakamura S."/>
        </authorList>
    </citation>
    <scope>NUCLEOTIDE SEQUENCE</scope>
    <source>
        <strain evidence="5">JCM 13573</strain>
    </source>
</reference>
<dbReference type="InterPro" id="IPR050641">
    <property type="entry name" value="RIFMO-like"/>
</dbReference>
<protein>
    <submittedName>
        <fullName evidence="6">FAD-dependent monooxygenase</fullName>
    </submittedName>
    <submittedName>
        <fullName evidence="5">FAD-dependent oxidoreductase</fullName>
    </submittedName>
</protein>
<evidence type="ECO:0000313" key="8">
    <source>
        <dbReference type="Proteomes" id="UP000663583"/>
    </source>
</evidence>
<proteinExistence type="predicted"/>
<dbReference type="Pfam" id="PF21274">
    <property type="entry name" value="Rng_hyd_C"/>
    <property type="match status" value="1"/>
</dbReference>
<evidence type="ECO:0000313" key="6">
    <source>
        <dbReference type="EMBL" id="QPI36117.1"/>
    </source>
</evidence>
<dbReference type="PANTHER" id="PTHR43004">
    <property type="entry name" value="TRK SYSTEM POTASSIUM UPTAKE PROTEIN"/>
    <property type="match status" value="1"/>
</dbReference>
<dbReference type="Proteomes" id="UP000663583">
    <property type="component" value="Chromosome"/>
</dbReference>
<keyword evidence="7" id="KW-1185">Reference proteome</keyword>
<dbReference type="Gene3D" id="3.30.70.2450">
    <property type="match status" value="1"/>
</dbReference>
<dbReference type="GO" id="GO:0071949">
    <property type="term" value="F:FAD binding"/>
    <property type="evidence" value="ECO:0007669"/>
    <property type="project" value="InterPro"/>
</dbReference>
<name>A0AAX1J6H9_9MYCO</name>
<dbReference type="RefSeq" id="WP_085074598.1">
    <property type="nucleotide sequence ID" value="NZ_BLKU01000005.1"/>
</dbReference>
<evidence type="ECO:0000256" key="3">
    <source>
        <dbReference type="ARBA" id="ARBA00022827"/>
    </source>
</evidence>
<feature type="domain" description="FAD-binding" evidence="4">
    <location>
        <begin position="6"/>
        <end position="357"/>
    </location>
</feature>
<evidence type="ECO:0000313" key="5">
    <source>
        <dbReference type="EMBL" id="GFG68028.1"/>
    </source>
</evidence>
<organism evidence="6 8">
    <name type="scientific">Mycobacterium kubicae</name>
    <dbReference type="NCBI Taxonomy" id="120959"/>
    <lineage>
        <taxon>Bacteria</taxon>
        <taxon>Bacillati</taxon>
        <taxon>Actinomycetota</taxon>
        <taxon>Actinomycetes</taxon>
        <taxon>Mycobacteriales</taxon>
        <taxon>Mycobacteriaceae</taxon>
        <taxon>Mycobacterium</taxon>
        <taxon>Mycobacterium simiae complex</taxon>
    </lineage>
</organism>
<dbReference type="Gene3D" id="3.50.50.60">
    <property type="entry name" value="FAD/NAD(P)-binding domain"/>
    <property type="match status" value="1"/>
</dbReference>
<dbReference type="Proteomes" id="UP000465306">
    <property type="component" value="Unassembled WGS sequence"/>
</dbReference>
<reference evidence="5 7" key="1">
    <citation type="journal article" date="2019" name="Emerg. Microbes Infect.">
        <title>Comprehensive subspecies identification of 175 nontuberculous mycobacteria species based on 7547 genomic profiles.</title>
        <authorList>
            <person name="Matsumoto Y."/>
            <person name="Kinjo T."/>
            <person name="Motooka D."/>
            <person name="Nabeya D."/>
            <person name="Jung N."/>
            <person name="Uechi K."/>
            <person name="Horii T."/>
            <person name="Iida T."/>
            <person name="Fujita J."/>
            <person name="Nakamura S."/>
        </authorList>
    </citation>
    <scope>NUCLEOTIDE SEQUENCE [LARGE SCALE GENOMIC DNA]</scope>
    <source>
        <strain evidence="5 7">JCM 13573</strain>
    </source>
</reference>
<dbReference type="EMBL" id="BLKU01000005">
    <property type="protein sequence ID" value="GFG68028.1"/>
    <property type="molecule type" value="Genomic_DNA"/>
</dbReference>
<evidence type="ECO:0000256" key="1">
    <source>
        <dbReference type="ARBA" id="ARBA00001974"/>
    </source>
</evidence>
<keyword evidence="6" id="KW-0560">Oxidoreductase</keyword>
<keyword evidence="6" id="KW-0503">Monooxygenase</keyword>
<keyword evidence="3" id="KW-0274">FAD</keyword>
<dbReference type="InterPro" id="IPR002938">
    <property type="entry name" value="FAD-bd"/>
</dbReference>
<dbReference type="AlphaFoldDB" id="A0AAX1J6H9"/>
<comment type="cofactor">
    <cofactor evidence="1">
        <name>FAD</name>
        <dbReference type="ChEBI" id="CHEBI:57692"/>
    </cofactor>
</comment>
<reference evidence="6" key="3">
    <citation type="submission" date="2020-11" db="EMBL/GenBank/DDBJ databases">
        <title>Intraspecies plasmid and genomic variation of Mycobacterium kubicae revealed by the complete genome sequences of two clinical isolates.</title>
        <authorList>
            <person name="Hendrix J.R."/>
            <person name="Epperson L.E."/>
            <person name="Honda J.R."/>
            <person name="Strong M."/>
        </authorList>
    </citation>
    <scope>NUCLEOTIDE SEQUENCE</scope>
    <source>
        <strain evidence="6">JCM 13573</strain>
    </source>
</reference>
<sequence>MTDQHAPVVISGAGPNGLMLACELALAGVRPVVLDSLPGPSLEPKANGLVGQVVRMLDQRGLYQAFTGDNEPPTPSFGWMFAAMPLNFFDVPDNPMYAMLMPQPRLVRLLEKRARDLGVDLRWGHGLTALQPYSESVQLTVNSPDGGYGLSTDYLVGADGARSLVRKTLGIGFPGHTADTVSRLAHVSIPERLRKEDGTVAVPGYGRLRYGHTRVDGGAVILAQFEPERFLFGTIEFQPPVQEKPMTLDELRASAHRLLGVDFPFEEPTGEGPHALRRINGQNTRLAERYREGRVLLLGDAAHVHSAMGGPGLNLGLQDATNLGWKLAAQINGWAPAGLLDTYEAERFPVGQRVMMHSMAQIALVAPGPEVGALRMLLGELFTLPEVAQRMAALLAGSDVRYDMGDDHPLSGHLVPDLTLDDGRRVAELLHDARPVLLDLTGGTVAAAAKGWTHRVEVVCAGITDGPATAMLIRPDGYIAWATDTFGATQQAALHTSLRRWFGAPRR</sequence>
<dbReference type="GO" id="GO:0016709">
    <property type="term" value="F:oxidoreductase activity, acting on paired donors, with incorporation or reduction of molecular oxygen, NAD(P)H as one donor, and incorporation of one atom of oxygen"/>
    <property type="evidence" value="ECO:0007669"/>
    <property type="project" value="UniProtKB-ARBA"/>
</dbReference>
<evidence type="ECO:0000256" key="2">
    <source>
        <dbReference type="ARBA" id="ARBA00022630"/>
    </source>
</evidence>